<dbReference type="PANTHER" id="PTHR36180">
    <property type="entry name" value="DNA-BINDING PROTEIN-RELATED-RELATED"/>
    <property type="match status" value="1"/>
</dbReference>
<dbReference type="PROSITE" id="PS51750">
    <property type="entry name" value="BRO_N"/>
    <property type="match status" value="1"/>
</dbReference>
<accession>E1KUC2</accession>
<dbReference type="SMART" id="SM01040">
    <property type="entry name" value="Bro-N"/>
    <property type="match status" value="1"/>
</dbReference>
<evidence type="ECO:0000313" key="3">
    <source>
        <dbReference type="Proteomes" id="UP000003610"/>
    </source>
</evidence>
<dbReference type="RefSeq" id="WP_004358334.1">
    <property type="nucleotide sequence ID" value="NZ_AEDO01000064.1"/>
</dbReference>
<evidence type="ECO:0000259" key="1">
    <source>
        <dbReference type="PROSITE" id="PS51750"/>
    </source>
</evidence>
<gene>
    <name evidence="2" type="ORF">HMPREF9296_0170</name>
</gene>
<dbReference type="PANTHER" id="PTHR36180:SF2">
    <property type="entry name" value="BRO FAMILY PROTEIN"/>
    <property type="match status" value="1"/>
</dbReference>
<feature type="domain" description="Bro-N" evidence="1">
    <location>
        <begin position="9"/>
        <end position="115"/>
    </location>
</feature>
<evidence type="ECO:0000313" key="2">
    <source>
        <dbReference type="EMBL" id="EFL44929.1"/>
    </source>
</evidence>
<dbReference type="Proteomes" id="UP000003610">
    <property type="component" value="Unassembled WGS sequence"/>
</dbReference>
<dbReference type="InterPro" id="IPR003497">
    <property type="entry name" value="BRO_N_domain"/>
</dbReference>
<sequence length="214" mass="24929">MQNNIEKQAAGLQVFDNNKLGVRIRTQVINKEPWFVAKDVCHVLGIQNARQAMAKTLDEDEKGVYTIYTLGGAQKMNLINESGLYHLIFQSRKPKAQTFRRWVTGEILPSIRKTGRYERKRSLLPREKSEEMRSFFDELTHWTTPEDERTIAREMNVTQKHVHAVVRGWRQSYGVTCMLVEQAKDNHTKGICRPPHSVSREKEMNELMLEFKAL</sequence>
<dbReference type="EMBL" id="AEDO01000064">
    <property type="protein sequence ID" value="EFL44929.1"/>
    <property type="molecule type" value="Genomic_DNA"/>
</dbReference>
<dbReference type="eggNOG" id="COG3617">
    <property type="taxonomic scope" value="Bacteria"/>
</dbReference>
<comment type="caution">
    <text evidence="2">The sequence shown here is derived from an EMBL/GenBank/DDBJ whole genome shotgun (WGS) entry which is preliminary data.</text>
</comment>
<protein>
    <submittedName>
        <fullName evidence="2">BRO family, N-terminal domain protein</fullName>
    </submittedName>
</protein>
<dbReference type="AlphaFoldDB" id="E1KUC2"/>
<reference evidence="2 3" key="1">
    <citation type="submission" date="2010-08" db="EMBL/GenBank/DDBJ databases">
        <authorList>
            <person name="Durkin A.S."/>
            <person name="Madupu R."/>
            <person name="Torralba M."/>
            <person name="Gillis M."/>
            <person name="Methe B."/>
            <person name="Sutton G."/>
            <person name="Nelson K.E."/>
        </authorList>
    </citation>
    <scope>NUCLEOTIDE SEQUENCE [LARGE SCALE GENOMIC DNA]</scope>
    <source>
        <strain evidence="2 3">FB035-09AN</strain>
    </source>
</reference>
<name>E1KUC2_9BACT</name>
<dbReference type="Pfam" id="PF02498">
    <property type="entry name" value="Bro-N"/>
    <property type="match status" value="1"/>
</dbReference>
<proteinExistence type="predicted"/>
<organism evidence="2 3">
    <name type="scientific">Prevotella disiens FB035-09AN</name>
    <dbReference type="NCBI Taxonomy" id="866771"/>
    <lineage>
        <taxon>Bacteria</taxon>
        <taxon>Pseudomonadati</taxon>
        <taxon>Bacteroidota</taxon>
        <taxon>Bacteroidia</taxon>
        <taxon>Bacteroidales</taxon>
        <taxon>Prevotellaceae</taxon>
        <taxon>Prevotella</taxon>
    </lineage>
</organism>